<accession>A0A0D1KJI2</accession>
<protein>
    <recommendedName>
        <fullName evidence="3">Polyketide cyclase / dehydrase and lipid transport</fullName>
    </recommendedName>
</protein>
<gene>
    <name evidence="1" type="ORF">ab3b_00990</name>
</gene>
<dbReference type="EMBL" id="JWHT01000024">
    <property type="protein sequence ID" value="KIU24854.1"/>
    <property type="molecule type" value="Genomic_DNA"/>
</dbReference>
<dbReference type="Gene3D" id="3.30.530.20">
    <property type="match status" value="1"/>
</dbReference>
<dbReference type="PATRIC" id="fig|137591.24.peg.968"/>
<reference evidence="1 2" key="1">
    <citation type="journal article" date="2015" name="Microbiology (Mosc.)">
        <title>Genomics of the Weissella cibaria species with an examination of its metabolic traits.</title>
        <authorList>
            <person name="Lynch K.M."/>
            <person name="Lucid A."/>
            <person name="Arendt E.K."/>
            <person name="Sleator R.D."/>
            <person name="Lucey B."/>
            <person name="Coffey A."/>
        </authorList>
    </citation>
    <scope>NUCLEOTIDE SEQUENCE [LARGE SCALE GENOMIC DNA]</scope>
    <source>
        <strain evidence="1 2">AB3b</strain>
    </source>
</reference>
<comment type="caution">
    <text evidence="1">The sequence shown here is derived from an EMBL/GenBank/DDBJ whole genome shotgun (WGS) entry which is preliminary data.</text>
</comment>
<evidence type="ECO:0008006" key="3">
    <source>
        <dbReference type="Google" id="ProtNLM"/>
    </source>
</evidence>
<evidence type="ECO:0000313" key="2">
    <source>
        <dbReference type="Proteomes" id="UP000032289"/>
    </source>
</evidence>
<dbReference type="SUPFAM" id="SSF55961">
    <property type="entry name" value="Bet v1-like"/>
    <property type="match status" value="1"/>
</dbReference>
<dbReference type="RefSeq" id="WP_043941092.1">
    <property type="nucleotide sequence ID" value="NZ_JWHT01000024.1"/>
</dbReference>
<proteinExistence type="predicted"/>
<evidence type="ECO:0000313" key="1">
    <source>
        <dbReference type="EMBL" id="KIU24854.1"/>
    </source>
</evidence>
<dbReference type="AlphaFoldDB" id="A0A0D1KJI2"/>
<dbReference type="Proteomes" id="UP000032289">
    <property type="component" value="Unassembled WGS sequence"/>
</dbReference>
<name>A0A0D1KJI2_9LACO</name>
<organism evidence="1 2">
    <name type="scientific">Weissella cibaria</name>
    <dbReference type="NCBI Taxonomy" id="137591"/>
    <lineage>
        <taxon>Bacteria</taxon>
        <taxon>Bacillati</taxon>
        <taxon>Bacillota</taxon>
        <taxon>Bacilli</taxon>
        <taxon>Lactobacillales</taxon>
        <taxon>Lactobacillaceae</taxon>
        <taxon>Weissella</taxon>
    </lineage>
</organism>
<sequence length="143" mass="16956">MGPELFTNKIEISASEVTISEVLLNLKNILMWDREITDMRELDEKRFMVLRNRKSLNTREFISVMQINNQINYVSTRGKVEYVVIWTMDKIDYGRTRLTQTLHLKKKNKWVPISQIIRPIVQAAFVKNLRALKQFCEMEHVGQ</sequence>
<dbReference type="InterPro" id="IPR023393">
    <property type="entry name" value="START-like_dom_sf"/>
</dbReference>